<feature type="signal peptide" evidence="4">
    <location>
        <begin position="1"/>
        <end position="24"/>
    </location>
</feature>
<dbReference type="SUPFAM" id="SSF53850">
    <property type="entry name" value="Periplasmic binding protein-like II"/>
    <property type="match status" value="1"/>
</dbReference>
<evidence type="ECO:0000256" key="1">
    <source>
        <dbReference type="ARBA" id="ARBA00008520"/>
    </source>
</evidence>
<gene>
    <name evidence="5" type="ORF">LSG31_09560</name>
</gene>
<accession>A0ABY4CSZ0</accession>
<dbReference type="RefSeq" id="WP_347439046.1">
    <property type="nucleotide sequence ID" value="NZ_CP089291.1"/>
</dbReference>
<proteinExistence type="inferred from homology"/>
<evidence type="ECO:0000256" key="3">
    <source>
        <dbReference type="ARBA" id="ARBA00022729"/>
    </source>
</evidence>
<dbReference type="Gene3D" id="3.40.190.10">
    <property type="entry name" value="Periplasmic binding protein-like II"/>
    <property type="match status" value="1"/>
</dbReference>
<evidence type="ECO:0000256" key="2">
    <source>
        <dbReference type="ARBA" id="ARBA00022448"/>
    </source>
</evidence>
<name>A0ABY4CSZ0_9BACL</name>
<keyword evidence="6" id="KW-1185">Reference proteome</keyword>
<keyword evidence="2" id="KW-0813">Transport</keyword>
<evidence type="ECO:0000313" key="6">
    <source>
        <dbReference type="Proteomes" id="UP000830167"/>
    </source>
</evidence>
<dbReference type="PANTHER" id="PTHR30061:SF50">
    <property type="entry name" value="MALTOSE_MALTODEXTRIN-BINDING PERIPLASMIC PROTEIN"/>
    <property type="match status" value="1"/>
</dbReference>
<evidence type="ECO:0000256" key="4">
    <source>
        <dbReference type="SAM" id="SignalP"/>
    </source>
</evidence>
<keyword evidence="3 4" id="KW-0732">Signal</keyword>
<feature type="chain" id="PRO_5045739348" evidence="4">
    <location>
        <begin position="25"/>
        <end position="436"/>
    </location>
</feature>
<dbReference type="Pfam" id="PF01547">
    <property type="entry name" value="SBP_bac_1"/>
    <property type="match status" value="1"/>
</dbReference>
<dbReference type="InterPro" id="IPR006059">
    <property type="entry name" value="SBP"/>
</dbReference>
<dbReference type="PANTHER" id="PTHR30061">
    <property type="entry name" value="MALTOSE-BINDING PERIPLASMIC PROTEIN"/>
    <property type="match status" value="1"/>
</dbReference>
<dbReference type="CDD" id="cd14748">
    <property type="entry name" value="PBP2_UgpB"/>
    <property type="match status" value="1"/>
</dbReference>
<comment type="similarity">
    <text evidence="1">Belongs to the bacterial solute-binding protein 1 family.</text>
</comment>
<dbReference type="Proteomes" id="UP000830167">
    <property type="component" value="Chromosome"/>
</dbReference>
<dbReference type="EMBL" id="CP089291">
    <property type="protein sequence ID" value="UOF92376.1"/>
    <property type="molecule type" value="Genomic_DNA"/>
</dbReference>
<protein>
    <submittedName>
        <fullName evidence="5">ABC transporter substrate-binding protein</fullName>
    </submittedName>
</protein>
<organism evidence="5 6">
    <name type="scientific">Fodinisporobacter ferrooxydans</name>
    <dbReference type="NCBI Taxonomy" id="2901836"/>
    <lineage>
        <taxon>Bacteria</taxon>
        <taxon>Bacillati</taxon>
        <taxon>Bacillota</taxon>
        <taxon>Bacilli</taxon>
        <taxon>Bacillales</taxon>
        <taxon>Alicyclobacillaceae</taxon>
        <taxon>Fodinisporobacter</taxon>
    </lineage>
</organism>
<dbReference type="PROSITE" id="PS51257">
    <property type="entry name" value="PROKAR_LIPOPROTEIN"/>
    <property type="match status" value="1"/>
</dbReference>
<evidence type="ECO:0000313" key="5">
    <source>
        <dbReference type="EMBL" id="UOF92376.1"/>
    </source>
</evidence>
<sequence>MKKSWAIGLSALVMSGLVTGCGQASGSAATSSNKSPSSNEPIQLSFYGGWTGGDGAIMKKMINEFNQTHKNIHVNLTLQQWTPLFSKFLTQVKAGSPPDLLGMHAPEIAEFASMGVLDSNIFKGSKYKEKDFVTNAWKNTFWNGKQWALPLDMHMQGLIYNKDMLQKAGISTPPSTGNELIQDAIKLTVDDHGKHPNQAGFDSSHIKTYGLGMPMNHLGFYMWYGLLSQEGDHLLDSQGKNVIFNQNKGNSAWSFLEDLIYKYHVVPTGESSPLNDFQKKQVAMVIDGAWNLPDYQDSGLNFGTAPFPQVFDTKAVWGSGHVLTIPKQKDKSREEAALTVATWIEGHASEWANSGNIPVLKTVQDKVKSLPGRAAFVSMLPYEKMLPAIKQEAQVFSAKAPSPILEAAQSAFLSNKNPDEIDKALKQSIQSLISTP</sequence>
<reference evidence="5" key="1">
    <citation type="submission" date="2021-12" db="EMBL/GenBank/DDBJ databases">
        <title>Alicyclobacillaceae gen. nov., sp. nov., isolated from chalcocite enrichment system.</title>
        <authorList>
            <person name="Jiang Z."/>
        </authorList>
    </citation>
    <scope>NUCLEOTIDE SEQUENCE</scope>
    <source>
        <strain evidence="5">MYW30-H2</strain>
    </source>
</reference>